<dbReference type="EMBL" id="JAAIUW010000013">
    <property type="protein sequence ID" value="KAF7804535.1"/>
    <property type="molecule type" value="Genomic_DNA"/>
</dbReference>
<sequence length="35" mass="3917">MARGEKEQELNRDVEGEELKVEDDVGDKAGKEKKG</sequence>
<reference evidence="2" key="1">
    <citation type="submission" date="2020-09" db="EMBL/GenBank/DDBJ databases">
        <title>Genome-Enabled Discovery of Anthraquinone Biosynthesis in Senna tora.</title>
        <authorList>
            <person name="Kang S.-H."/>
            <person name="Pandey R.P."/>
            <person name="Lee C.-M."/>
            <person name="Sim J.-S."/>
            <person name="Jeong J.-T."/>
            <person name="Choi B.-S."/>
            <person name="Jung M."/>
            <person name="Ginzburg D."/>
            <person name="Zhao K."/>
            <person name="Won S.Y."/>
            <person name="Oh T.-J."/>
            <person name="Yu Y."/>
            <person name="Kim N.-H."/>
            <person name="Lee O.R."/>
            <person name="Lee T.-H."/>
            <person name="Bashyal P."/>
            <person name="Kim T.-S."/>
            <person name="Lee W.-H."/>
            <person name="Kawkins C."/>
            <person name="Kim C.-K."/>
            <person name="Kim J.S."/>
            <person name="Ahn B.O."/>
            <person name="Rhee S.Y."/>
            <person name="Sohng J.K."/>
        </authorList>
    </citation>
    <scope>NUCLEOTIDE SEQUENCE</scope>
    <source>
        <tissue evidence="2">Leaf</tissue>
    </source>
</reference>
<name>A0A834SHE3_9FABA</name>
<organism evidence="2 3">
    <name type="scientific">Senna tora</name>
    <dbReference type="NCBI Taxonomy" id="362788"/>
    <lineage>
        <taxon>Eukaryota</taxon>
        <taxon>Viridiplantae</taxon>
        <taxon>Streptophyta</taxon>
        <taxon>Embryophyta</taxon>
        <taxon>Tracheophyta</taxon>
        <taxon>Spermatophyta</taxon>
        <taxon>Magnoliopsida</taxon>
        <taxon>eudicotyledons</taxon>
        <taxon>Gunneridae</taxon>
        <taxon>Pentapetalae</taxon>
        <taxon>rosids</taxon>
        <taxon>fabids</taxon>
        <taxon>Fabales</taxon>
        <taxon>Fabaceae</taxon>
        <taxon>Caesalpinioideae</taxon>
        <taxon>Cassia clade</taxon>
        <taxon>Senna</taxon>
    </lineage>
</organism>
<evidence type="ECO:0000256" key="1">
    <source>
        <dbReference type="SAM" id="MobiDB-lite"/>
    </source>
</evidence>
<gene>
    <name evidence="2" type="ORF">G2W53_043646</name>
</gene>
<comment type="caution">
    <text evidence="2">The sequence shown here is derived from an EMBL/GenBank/DDBJ whole genome shotgun (WGS) entry which is preliminary data.</text>
</comment>
<proteinExistence type="predicted"/>
<feature type="region of interest" description="Disordered" evidence="1">
    <location>
        <begin position="1"/>
        <end position="35"/>
    </location>
</feature>
<accession>A0A834SHE3</accession>
<evidence type="ECO:0000313" key="3">
    <source>
        <dbReference type="Proteomes" id="UP000634136"/>
    </source>
</evidence>
<dbReference type="Proteomes" id="UP000634136">
    <property type="component" value="Unassembled WGS sequence"/>
</dbReference>
<keyword evidence="3" id="KW-1185">Reference proteome</keyword>
<evidence type="ECO:0000313" key="2">
    <source>
        <dbReference type="EMBL" id="KAF7804535.1"/>
    </source>
</evidence>
<dbReference type="AlphaFoldDB" id="A0A834SHE3"/>
<protein>
    <submittedName>
        <fullName evidence="2">Uncharacterized protein</fullName>
    </submittedName>
</protein>